<feature type="domain" description="NADP-dependent oxidoreductase" evidence="7">
    <location>
        <begin position="29"/>
        <end position="292"/>
    </location>
</feature>
<dbReference type="Proteomes" id="UP000887540">
    <property type="component" value="Unplaced"/>
</dbReference>
<dbReference type="SUPFAM" id="SSF51430">
    <property type="entry name" value="NAD(P)-linked oxidoreductase"/>
    <property type="match status" value="1"/>
</dbReference>
<dbReference type="Gene3D" id="3.20.20.100">
    <property type="entry name" value="NADP-dependent oxidoreductase domain"/>
    <property type="match status" value="1"/>
</dbReference>
<evidence type="ECO:0000256" key="2">
    <source>
        <dbReference type="ARBA" id="ARBA00022857"/>
    </source>
</evidence>
<dbReference type="InterPro" id="IPR020471">
    <property type="entry name" value="AKR"/>
</dbReference>
<evidence type="ECO:0000256" key="3">
    <source>
        <dbReference type="ARBA" id="ARBA00023002"/>
    </source>
</evidence>
<evidence type="ECO:0000256" key="1">
    <source>
        <dbReference type="ARBA" id="ARBA00007905"/>
    </source>
</evidence>
<dbReference type="PANTHER" id="PTHR43827">
    <property type="entry name" value="2,5-DIKETO-D-GLUCONIC ACID REDUCTASE"/>
    <property type="match status" value="1"/>
</dbReference>
<evidence type="ECO:0000313" key="8">
    <source>
        <dbReference type="Proteomes" id="UP000887540"/>
    </source>
</evidence>
<sequence length="292" mass="33436">MVQKSVQLSTGYQIPVAGLGTWQSPEGVIGKVVKTALDTGYRHLDCAQGYGNEAEIGDALEEYYKTSSLKREDIFITSKVWNTCHSYERCCQSVEDILHRFKTNYIDLVLIHWPHGFQEGGELFPRVGDQIQYSDVDYLETWKALEKKVEEGKIRSIGLSNFNIAQIQRVIDNGKIKPVALEVEAHLYFQQKELRKFCQENNIVFIAYSPLGSPGSTGFWRQAHSEVNVLKDPIVLNLSKKYQKSPAQIILRWELQNNILIIPKSTNEARLQENFDLFDFNISGDDMKQLDQ</sequence>
<protein>
    <submittedName>
        <fullName evidence="9">NADP-dependent oxidoreductase domain-containing protein</fullName>
    </submittedName>
</protein>
<keyword evidence="2" id="KW-0521">NADP</keyword>
<dbReference type="WBParaSite" id="ACRNAN_scaffold5711.g23552.t1">
    <property type="protein sequence ID" value="ACRNAN_scaffold5711.g23552.t1"/>
    <property type="gene ID" value="ACRNAN_scaffold5711.g23552"/>
</dbReference>
<dbReference type="GO" id="GO:0016491">
    <property type="term" value="F:oxidoreductase activity"/>
    <property type="evidence" value="ECO:0007669"/>
    <property type="project" value="UniProtKB-KW"/>
</dbReference>
<keyword evidence="3" id="KW-0560">Oxidoreductase</keyword>
<feature type="binding site" evidence="5">
    <location>
        <position position="112"/>
    </location>
    <ligand>
        <name>substrate</name>
    </ligand>
</feature>
<dbReference type="PRINTS" id="PR00069">
    <property type="entry name" value="ALDKETRDTASE"/>
</dbReference>
<dbReference type="PANTHER" id="PTHR43827:SF14">
    <property type="entry name" value="NADP-DEPENDENT OXIDOREDUCTASE DOMAIN-CONTAINING PROTEIN"/>
    <property type="match status" value="1"/>
</dbReference>
<accession>A0A914E4K2</accession>
<comment type="similarity">
    <text evidence="1">Belongs to the aldo/keto reductase family.</text>
</comment>
<dbReference type="PROSITE" id="PS00063">
    <property type="entry name" value="ALDOKETO_REDUCTASE_3"/>
    <property type="match status" value="1"/>
</dbReference>
<keyword evidence="8" id="KW-1185">Reference proteome</keyword>
<feature type="active site" description="Proton donor" evidence="4">
    <location>
        <position position="50"/>
    </location>
</feature>
<dbReference type="CDD" id="cd19071">
    <property type="entry name" value="AKR_AKR1-5-like"/>
    <property type="match status" value="1"/>
</dbReference>
<dbReference type="Pfam" id="PF00248">
    <property type="entry name" value="Aldo_ket_red"/>
    <property type="match status" value="1"/>
</dbReference>
<organism evidence="8 9">
    <name type="scientific">Acrobeloides nanus</name>
    <dbReference type="NCBI Taxonomy" id="290746"/>
    <lineage>
        <taxon>Eukaryota</taxon>
        <taxon>Metazoa</taxon>
        <taxon>Ecdysozoa</taxon>
        <taxon>Nematoda</taxon>
        <taxon>Chromadorea</taxon>
        <taxon>Rhabditida</taxon>
        <taxon>Tylenchina</taxon>
        <taxon>Cephalobomorpha</taxon>
        <taxon>Cephaloboidea</taxon>
        <taxon>Cephalobidae</taxon>
        <taxon>Acrobeloides</taxon>
    </lineage>
</organism>
<dbReference type="AlphaFoldDB" id="A0A914E4K2"/>
<dbReference type="PIRSF" id="PIRSF000097">
    <property type="entry name" value="AKR"/>
    <property type="match status" value="1"/>
</dbReference>
<name>A0A914E4K2_9BILA</name>
<dbReference type="PROSITE" id="PS00798">
    <property type="entry name" value="ALDOKETO_REDUCTASE_1"/>
    <property type="match status" value="1"/>
</dbReference>
<evidence type="ECO:0000313" key="9">
    <source>
        <dbReference type="WBParaSite" id="ACRNAN_scaffold5711.g23552.t1"/>
    </source>
</evidence>
<feature type="site" description="Lowers pKa of active site Tyr" evidence="6">
    <location>
        <position position="79"/>
    </location>
</feature>
<dbReference type="FunFam" id="3.20.20.100:FF:000006">
    <property type="entry name" value="Aldo-keto reductase family 1 member A1"/>
    <property type="match status" value="1"/>
</dbReference>
<evidence type="ECO:0000256" key="5">
    <source>
        <dbReference type="PIRSR" id="PIRSR000097-2"/>
    </source>
</evidence>
<dbReference type="InterPro" id="IPR036812">
    <property type="entry name" value="NAD(P)_OxRdtase_dom_sf"/>
</dbReference>
<proteinExistence type="inferred from homology"/>
<evidence type="ECO:0000259" key="7">
    <source>
        <dbReference type="Pfam" id="PF00248"/>
    </source>
</evidence>
<dbReference type="InterPro" id="IPR023210">
    <property type="entry name" value="NADP_OxRdtase_dom"/>
</dbReference>
<dbReference type="InterPro" id="IPR018170">
    <property type="entry name" value="Aldo/ket_reductase_CS"/>
</dbReference>
<dbReference type="PROSITE" id="PS00062">
    <property type="entry name" value="ALDOKETO_REDUCTASE_2"/>
    <property type="match status" value="1"/>
</dbReference>
<evidence type="ECO:0000256" key="6">
    <source>
        <dbReference type="PIRSR" id="PIRSR000097-3"/>
    </source>
</evidence>
<evidence type="ECO:0000256" key="4">
    <source>
        <dbReference type="PIRSR" id="PIRSR000097-1"/>
    </source>
</evidence>
<reference evidence="9" key="1">
    <citation type="submission" date="2022-11" db="UniProtKB">
        <authorList>
            <consortium name="WormBaseParasite"/>
        </authorList>
    </citation>
    <scope>IDENTIFICATION</scope>
</reference>